<dbReference type="PANTHER" id="PTHR46558:SF4">
    <property type="entry name" value="DNA-BIDING PHAGE PROTEIN"/>
    <property type="match status" value="1"/>
</dbReference>
<dbReference type="Gene3D" id="1.10.260.40">
    <property type="entry name" value="lambda repressor-like DNA-binding domains"/>
    <property type="match status" value="1"/>
</dbReference>
<feature type="domain" description="HTH cro/C1-type" evidence="2">
    <location>
        <begin position="10"/>
        <end position="64"/>
    </location>
</feature>
<proteinExistence type="predicted"/>
<dbReference type="RefSeq" id="WP_120469929.1">
    <property type="nucleotide sequence ID" value="NZ_RAYQ01000011.1"/>
</dbReference>
<dbReference type="Proteomes" id="UP000280696">
    <property type="component" value="Unassembled WGS sequence"/>
</dbReference>
<dbReference type="SMART" id="SM00530">
    <property type="entry name" value="HTH_XRE"/>
    <property type="match status" value="1"/>
</dbReference>
<comment type="caution">
    <text evidence="3">The sequence shown here is derived from an EMBL/GenBank/DDBJ whole genome shotgun (WGS) entry which is preliminary data.</text>
</comment>
<dbReference type="GO" id="GO:0003677">
    <property type="term" value="F:DNA binding"/>
    <property type="evidence" value="ECO:0007669"/>
    <property type="project" value="UniProtKB-KW"/>
</dbReference>
<dbReference type="CDD" id="cd00093">
    <property type="entry name" value="HTH_XRE"/>
    <property type="match status" value="1"/>
</dbReference>
<dbReference type="SUPFAM" id="SSF47413">
    <property type="entry name" value="lambda repressor-like DNA-binding domains"/>
    <property type="match status" value="1"/>
</dbReference>
<evidence type="ECO:0000313" key="3">
    <source>
        <dbReference type="EMBL" id="RKI91148.1"/>
    </source>
</evidence>
<sequence length="153" mass="17870">MNLNIIASYLQFLRKSHNYTQEDLAGKLDISRQAVSKWETGTAIPDLEILLKLSRLYNITINDILEPDIRPQRITDFEQISTIPERELKEILKQFDMDSLATALLGASPETNNFCEKLFPTIDFEMLRNKIGRVRIEAVEEMQRQIIFMVNFY</sequence>
<dbReference type="Gene3D" id="1.10.220.30">
    <property type="match status" value="1"/>
</dbReference>
<dbReference type="PROSITE" id="PS50943">
    <property type="entry name" value="HTH_CROC1"/>
    <property type="match status" value="1"/>
</dbReference>
<evidence type="ECO:0000259" key="2">
    <source>
        <dbReference type="PROSITE" id="PS50943"/>
    </source>
</evidence>
<reference evidence="3 4" key="1">
    <citation type="submission" date="2018-09" db="EMBL/GenBank/DDBJ databases">
        <title>Murine metabolic-syndrome-specific gut microbial biobank.</title>
        <authorList>
            <person name="Liu C."/>
        </authorList>
    </citation>
    <scope>NUCLEOTIDE SEQUENCE [LARGE SCALE GENOMIC DNA]</scope>
    <source>
        <strain evidence="3 4">0.1xD8-82</strain>
    </source>
</reference>
<dbReference type="InterPro" id="IPR010982">
    <property type="entry name" value="Lambda_DNA-bd_dom_sf"/>
</dbReference>
<name>A0A3A9AIM8_9FIRM</name>
<dbReference type="EMBL" id="RAYQ01000011">
    <property type="protein sequence ID" value="RKI91148.1"/>
    <property type="molecule type" value="Genomic_DNA"/>
</dbReference>
<evidence type="ECO:0000256" key="1">
    <source>
        <dbReference type="ARBA" id="ARBA00023125"/>
    </source>
</evidence>
<dbReference type="InterPro" id="IPR001387">
    <property type="entry name" value="Cro/C1-type_HTH"/>
</dbReference>
<dbReference type="Pfam" id="PF01706">
    <property type="entry name" value="FliG_C"/>
    <property type="match status" value="1"/>
</dbReference>
<evidence type="ECO:0000313" key="4">
    <source>
        <dbReference type="Proteomes" id="UP000280696"/>
    </source>
</evidence>
<gene>
    <name evidence="3" type="ORF">D7V94_11685</name>
</gene>
<organism evidence="3 4">
    <name type="scientific">Parablautia intestinalis</name>
    <dbReference type="NCBI Taxonomy" id="2320100"/>
    <lineage>
        <taxon>Bacteria</taxon>
        <taxon>Bacillati</taxon>
        <taxon>Bacillota</taxon>
        <taxon>Clostridia</taxon>
        <taxon>Lachnospirales</taxon>
        <taxon>Lachnospiraceae</taxon>
        <taxon>Parablautia</taxon>
    </lineage>
</organism>
<accession>A0A3A9AIM8</accession>
<dbReference type="AlphaFoldDB" id="A0A3A9AIM8"/>
<dbReference type="InterPro" id="IPR023087">
    <property type="entry name" value="Flg_Motor_Flig_C"/>
</dbReference>
<dbReference type="Pfam" id="PF01381">
    <property type="entry name" value="HTH_3"/>
    <property type="match status" value="1"/>
</dbReference>
<protein>
    <submittedName>
        <fullName evidence="3">Helix-turn-helix domain-containing protein</fullName>
    </submittedName>
</protein>
<dbReference type="PANTHER" id="PTHR46558">
    <property type="entry name" value="TRACRIPTIONAL REGULATORY PROTEIN-RELATED-RELATED"/>
    <property type="match status" value="1"/>
</dbReference>
<dbReference type="OrthoDB" id="9801008at2"/>
<keyword evidence="4" id="KW-1185">Reference proteome</keyword>
<keyword evidence="1" id="KW-0238">DNA-binding</keyword>
<dbReference type="SUPFAM" id="SSF48029">
    <property type="entry name" value="FliG"/>
    <property type="match status" value="1"/>
</dbReference>
<dbReference type="InterPro" id="IPR011002">
    <property type="entry name" value="FliG_a-hlx"/>
</dbReference>